<keyword evidence="5" id="KW-0813">Transport</keyword>
<dbReference type="InterPro" id="IPR050681">
    <property type="entry name" value="CDF/SLC30A"/>
</dbReference>
<evidence type="ECO:0000256" key="15">
    <source>
        <dbReference type="ARBA" id="ARBA00023065"/>
    </source>
</evidence>
<keyword evidence="11" id="KW-0862">Zinc</keyword>
<accession>A0AAV2KBH5</accession>
<keyword evidence="7" id="KW-0771">Synaptosome</keyword>
<dbReference type="SUPFAM" id="SSF160240">
    <property type="entry name" value="Cation efflux protein cytoplasmic domain-like"/>
    <property type="match status" value="1"/>
</dbReference>
<comment type="catalytic activity">
    <reaction evidence="24">
        <text>Zn(2+)(in) + 2 H(+)(out) = Zn(2+)(out) + 2 H(+)(in)</text>
        <dbReference type="Rhea" id="RHEA:72627"/>
        <dbReference type="ChEBI" id="CHEBI:15378"/>
        <dbReference type="ChEBI" id="CHEBI:29105"/>
    </reaction>
</comment>
<evidence type="ECO:0000256" key="5">
    <source>
        <dbReference type="ARBA" id="ARBA00022448"/>
    </source>
</evidence>
<gene>
    <name evidence="29" type="ORF">KC01_LOCUS15847</name>
</gene>
<evidence type="ECO:0000256" key="16">
    <source>
        <dbReference type="ARBA" id="ARBA00023136"/>
    </source>
</evidence>
<evidence type="ECO:0000256" key="17">
    <source>
        <dbReference type="ARBA" id="ARBA00023228"/>
    </source>
</evidence>
<dbReference type="GO" id="GO:0010043">
    <property type="term" value="P:response to zinc ion"/>
    <property type="evidence" value="ECO:0007669"/>
    <property type="project" value="TreeGrafter"/>
</dbReference>
<evidence type="ECO:0000256" key="13">
    <source>
        <dbReference type="ARBA" id="ARBA00022989"/>
    </source>
</evidence>
<dbReference type="GO" id="GO:0015297">
    <property type="term" value="F:antiporter activity"/>
    <property type="evidence" value="ECO:0007669"/>
    <property type="project" value="UniProtKB-KW"/>
</dbReference>
<evidence type="ECO:0000256" key="6">
    <source>
        <dbReference type="ARBA" id="ARBA00022449"/>
    </source>
</evidence>
<evidence type="ECO:0000256" key="3">
    <source>
        <dbReference type="ARBA" id="ARBA00004644"/>
    </source>
</evidence>
<dbReference type="InterPro" id="IPR002524">
    <property type="entry name" value="Cation_efflux"/>
</dbReference>
<keyword evidence="16 26" id="KW-0472">Membrane</keyword>
<dbReference type="EMBL" id="OZ035839">
    <property type="protein sequence ID" value="CAL1585641.1"/>
    <property type="molecule type" value="Genomic_DNA"/>
</dbReference>
<feature type="domain" description="Cation efflux protein cytoplasmic" evidence="28">
    <location>
        <begin position="325"/>
        <end position="399"/>
    </location>
</feature>
<feature type="transmembrane region" description="Helical" evidence="26">
    <location>
        <begin position="263"/>
        <end position="286"/>
    </location>
</feature>
<evidence type="ECO:0000256" key="18">
    <source>
        <dbReference type="ARBA" id="ARBA00023329"/>
    </source>
</evidence>
<evidence type="ECO:0000259" key="27">
    <source>
        <dbReference type="Pfam" id="PF01545"/>
    </source>
</evidence>
<evidence type="ECO:0000256" key="2">
    <source>
        <dbReference type="ARBA" id="ARBA00004155"/>
    </source>
</evidence>
<evidence type="ECO:0000256" key="9">
    <source>
        <dbReference type="ARBA" id="ARBA00022723"/>
    </source>
</evidence>
<evidence type="ECO:0000256" key="23">
    <source>
        <dbReference type="ARBA" id="ARBA00042216"/>
    </source>
</evidence>
<comment type="function">
    <text evidence="20">Probable proton-coupled zinc ion antiporter mediating the import of zinc from cytoplasm into synaptic vesicles and participating to cellular zinc ion homeostasis in the brain.</text>
</comment>
<dbReference type="Pfam" id="PF16916">
    <property type="entry name" value="ZT_dimer"/>
    <property type="match status" value="1"/>
</dbReference>
<evidence type="ECO:0000256" key="19">
    <source>
        <dbReference type="ARBA" id="ARBA00034102"/>
    </source>
</evidence>
<keyword evidence="6" id="KW-0050">Antiport</keyword>
<evidence type="ECO:0000256" key="22">
    <source>
        <dbReference type="ARBA" id="ARBA00042040"/>
    </source>
</evidence>
<dbReference type="GO" id="GO:0043005">
    <property type="term" value="C:neuron projection"/>
    <property type="evidence" value="ECO:0007669"/>
    <property type="project" value="UniProtKB-KW"/>
</dbReference>
<feature type="transmembrane region" description="Helical" evidence="26">
    <location>
        <begin position="107"/>
        <end position="125"/>
    </location>
</feature>
<feature type="region of interest" description="Disordered" evidence="25">
    <location>
        <begin position="210"/>
        <end position="252"/>
    </location>
</feature>
<keyword evidence="30" id="KW-1185">Reference proteome</keyword>
<dbReference type="Proteomes" id="UP001497482">
    <property type="component" value="Chromosome 17"/>
</dbReference>
<dbReference type="GO" id="GO:0005385">
    <property type="term" value="F:zinc ion transmembrane transporter activity"/>
    <property type="evidence" value="ECO:0007669"/>
    <property type="project" value="TreeGrafter"/>
</dbReference>
<dbReference type="SUPFAM" id="SSF161111">
    <property type="entry name" value="Cation efflux protein transmembrane domain-like"/>
    <property type="match status" value="1"/>
</dbReference>
<keyword evidence="13 26" id="KW-1133">Transmembrane helix</keyword>
<dbReference type="GO" id="GO:0005765">
    <property type="term" value="C:lysosomal membrane"/>
    <property type="evidence" value="ECO:0007669"/>
    <property type="project" value="UniProtKB-SubCell"/>
</dbReference>
<evidence type="ECO:0000256" key="11">
    <source>
        <dbReference type="ARBA" id="ARBA00022833"/>
    </source>
</evidence>
<evidence type="ECO:0000256" key="12">
    <source>
        <dbReference type="ARBA" id="ARBA00022906"/>
    </source>
</evidence>
<dbReference type="InterPro" id="IPR036837">
    <property type="entry name" value="Cation_efflux_CTD_sf"/>
</dbReference>
<keyword evidence="10" id="KW-0967">Endosome</keyword>
<reference evidence="29 30" key="1">
    <citation type="submission" date="2024-04" db="EMBL/GenBank/DDBJ databases">
        <authorList>
            <person name="Waldvogel A.-M."/>
            <person name="Schoenle A."/>
        </authorList>
    </citation>
    <scope>NUCLEOTIDE SEQUENCE [LARGE SCALE GENOMIC DNA]</scope>
</reference>
<evidence type="ECO:0000256" key="4">
    <source>
        <dbReference type="ARBA" id="ARBA00008873"/>
    </source>
</evidence>
<name>A0AAV2KBH5_KNICA</name>
<dbReference type="InterPro" id="IPR027470">
    <property type="entry name" value="Cation_efflux_CTD"/>
</dbReference>
<dbReference type="GO" id="GO:0030672">
    <property type="term" value="C:synaptic vesicle membrane"/>
    <property type="evidence" value="ECO:0007669"/>
    <property type="project" value="UniProtKB-SubCell"/>
</dbReference>
<evidence type="ECO:0000256" key="20">
    <source>
        <dbReference type="ARBA" id="ARBA00037129"/>
    </source>
</evidence>
<feature type="compositionally biased region" description="Low complexity" evidence="25">
    <location>
        <begin position="219"/>
        <end position="238"/>
    </location>
</feature>
<proteinExistence type="inferred from homology"/>
<keyword evidence="9" id="KW-0479">Metal-binding</keyword>
<feature type="transmembrane region" description="Helical" evidence="26">
    <location>
        <begin position="74"/>
        <end position="95"/>
    </location>
</feature>
<evidence type="ECO:0000256" key="14">
    <source>
        <dbReference type="ARBA" id="ARBA00023018"/>
    </source>
</evidence>
<feature type="transmembrane region" description="Helical" evidence="26">
    <location>
        <begin position="177"/>
        <end position="196"/>
    </location>
</feature>
<evidence type="ECO:0000256" key="24">
    <source>
        <dbReference type="ARBA" id="ARBA00048349"/>
    </source>
</evidence>
<evidence type="ECO:0000313" key="30">
    <source>
        <dbReference type="Proteomes" id="UP001497482"/>
    </source>
</evidence>
<feature type="transmembrane region" description="Helical" evidence="26">
    <location>
        <begin position="292"/>
        <end position="313"/>
    </location>
</feature>
<dbReference type="GO" id="GO:0005886">
    <property type="term" value="C:plasma membrane"/>
    <property type="evidence" value="ECO:0007669"/>
    <property type="project" value="TreeGrafter"/>
</dbReference>
<evidence type="ECO:0000256" key="1">
    <source>
        <dbReference type="ARBA" id="ARBA00004107"/>
    </source>
</evidence>
<evidence type="ECO:0000256" key="21">
    <source>
        <dbReference type="ARBA" id="ARBA00040652"/>
    </source>
</evidence>
<dbReference type="NCBIfam" id="TIGR01297">
    <property type="entry name" value="CDF"/>
    <property type="match status" value="1"/>
</dbReference>
<evidence type="ECO:0000256" key="10">
    <source>
        <dbReference type="ARBA" id="ARBA00022753"/>
    </source>
</evidence>
<dbReference type="Pfam" id="PF01545">
    <property type="entry name" value="Cation_efflux"/>
    <property type="match status" value="1"/>
</dbReference>
<evidence type="ECO:0000256" key="26">
    <source>
        <dbReference type="SAM" id="Phobius"/>
    </source>
</evidence>
<dbReference type="PANTHER" id="PTHR11562">
    <property type="entry name" value="CATION EFFLUX PROTEIN/ ZINC TRANSPORTER"/>
    <property type="match status" value="1"/>
</dbReference>
<keyword evidence="8 26" id="KW-0812">Transmembrane</keyword>
<keyword evidence="14" id="KW-0770">Synapse</keyword>
<dbReference type="GO" id="GO:0046872">
    <property type="term" value="F:metal ion binding"/>
    <property type="evidence" value="ECO:0007669"/>
    <property type="project" value="UniProtKB-KW"/>
</dbReference>
<feature type="domain" description="Cation efflux protein transmembrane" evidence="27">
    <location>
        <begin position="74"/>
        <end position="321"/>
    </location>
</feature>
<sequence>MENNSGTEKSHLIHEKTAKMYSLKLQSSFPDSKQEVSDFSFSNGLELRPVRSHCHRHVPRSADAADKIQARNKLMIASAVCLVFMIGEVIGGYLAHSLAIMTDAAHLLTDLGSMMVSLFSLWLSSRPPSKTLTWGWHRSGAGSPPLGRVHLGGDRAALLYLAVERIVQNDYHINGNVMLVTSLCAVMVNIIMAYILHHSTSFHAHGSGYHQIEEDSQSPAPSHTGHAPTHTGHAPSHTGHAHSHTGHAHSLLSPHGNTSVRAAFIHVLGDLLQSVGVLVAALIIYLRPEYKVADPICTFLFSAFVLCTTITILRDVIRILMEGCPKEIQFRSVKEVLLSVTAVKSVHSLNLWSLSAGHSLVSVHLAIDPGADSDSVLVEATDLLHDKFGFSSSTVQVEKFTSDMQQCTDCQDPLD</sequence>
<evidence type="ECO:0000259" key="28">
    <source>
        <dbReference type="Pfam" id="PF16916"/>
    </source>
</evidence>
<comment type="similarity">
    <text evidence="4">Belongs to the cation diffusion facilitator (CDF) transporter (TC 2.A.4) family. SLC30A subfamily.</text>
</comment>
<dbReference type="Gene3D" id="1.20.1510.10">
    <property type="entry name" value="Cation efflux protein transmembrane domain"/>
    <property type="match status" value="1"/>
</dbReference>
<evidence type="ECO:0000256" key="25">
    <source>
        <dbReference type="SAM" id="MobiDB-lite"/>
    </source>
</evidence>
<dbReference type="AlphaFoldDB" id="A0AAV2KBH5"/>
<keyword evidence="15" id="KW-0406">Ion transport</keyword>
<dbReference type="GO" id="GO:0031902">
    <property type="term" value="C:late endosome membrane"/>
    <property type="evidence" value="ECO:0007669"/>
    <property type="project" value="UniProtKB-SubCell"/>
</dbReference>
<evidence type="ECO:0000256" key="7">
    <source>
        <dbReference type="ARBA" id="ARBA00022599"/>
    </source>
</evidence>
<keyword evidence="17" id="KW-0458">Lysosome</keyword>
<evidence type="ECO:0000313" key="29">
    <source>
        <dbReference type="EMBL" id="CAL1585641.1"/>
    </source>
</evidence>
<comment type="subcellular location">
    <subcellularLocation>
        <location evidence="3">Cytoplasmic vesicle</location>
        <location evidence="3">Secretory vesicle</location>
        <location evidence="3">Synaptic vesicle membrane</location>
        <topology evidence="3">Multi-pass membrane protein</topology>
    </subcellularLocation>
    <subcellularLocation>
        <location evidence="1">Late endosome membrane</location>
        <topology evidence="1">Multi-pass membrane protein</topology>
    </subcellularLocation>
    <subcellularLocation>
        <location evidence="2">Lysosome membrane</location>
        <topology evidence="2">Multi-pass membrane protein</topology>
    </subcellularLocation>
    <subcellularLocation>
        <location evidence="19">Synapse</location>
        <location evidence="19">Synaptosome</location>
    </subcellularLocation>
</comment>
<organism evidence="29 30">
    <name type="scientific">Knipowitschia caucasica</name>
    <name type="common">Caucasian dwarf goby</name>
    <name type="synonym">Pomatoschistus caucasicus</name>
    <dbReference type="NCBI Taxonomy" id="637954"/>
    <lineage>
        <taxon>Eukaryota</taxon>
        <taxon>Metazoa</taxon>
        <taxon>Chordata</taxon>
        <taxon>Craniata</taxon>
        <taxon>Vertebrata</taxon>
        <taxon>Euteleostomi</taxon>
        <taxon>Actinopterygii</taxon>
        <taxon>Neopterygii</taxon>
        <taxon>Teleostei</taxon>
        <taxon>Neoteleostei</taxon>
        <taxon>Acanthomorphata</taxon>
        <taxon>Gobiaria</taxon>
        <taxon>Gobiiformes</taxon>
        <taxon>Gobioidei</taxon>
        <taxon>Gobiidae</taxon>
        <taxon>Gobiinae</taxon>
        <taxon>Knipowitschia</taxon>
    </lineage>
</organism>
<keyword evidence="18" id="KW-0968">Cytoplasmic vesicle</keyword>
<evidence type="ECO:0000256" key="8">
    <source>
        <dbReference type="ARBA" id="ARBA00022692"/>
    </source>
</evidence>
<protein>
    <recommendedName>
        <fullName evidence="21">Probable proton-coupled zinc antiporter SLC30A3</fullName>
    </recommendedName>
    <alternativeName>
        <fullName evidence="23">Solute carrier family 30 member 3</fullName>
    </alternativeName>
    <alternativeName>
        <fullName evidence="22">Zinc transporter 3</fullName>
    </alternativeName>
</protein>
<dbReference type="PANTHER" id="PTHR11562:SF30">
    <property type="entry name" value="PROTON-COUPLED ZINC ANTIPORTER SLC30A3-RELATED"/>
    <property type="match status" value="1"/>
</dbReference>
<dbReference type="InterPro" id="IPR058533">
    <property type="entry name" value="Cation_efflux_TM"/>
</dbReference>
<dbReference type="InterPro" id="IPR027469">
    <property type="entry name" value="Cation_efflux_TMD_sf"/>
</dbReference>
<keyword evidence="12" id="KW-0864">Zinc transport</keyword>